<organism evidence="1 2">
    <name type="scientific">Trichostrongylus colubriformis</name>
    <name type="common">Black scour worm</name>
    <dbReference type="NCBI Taxonomy" id="6319"/>
    <lineage>
        <taxon>Eukaryota</taxon>
        <taxon>Metazoa</taxon>
        <taxon>Ecdysozoa</taxon>
        <taxon>Nematoda</taxon>
        <taxon>Chromadorea</taxon>
        <taxon>Rhabditida</taxon>
        <taxon>Rhabditina</taxon>
        <taxon>Rhabditomorpha</taxon>
        <taxon>Strongyloidea</taxon>
        <taxon>Trichostrongylidae</taxon>
        <taxon>Trichostrongylus</taxon>
    </lineage>
</organism>
<reference evidence="1 2" key="1">
    <citation type="submission" date="2019-10" db="EMBL/GenBank/DDBJ databases">
        <title>Assembly and Annotation for the nematode Trichostrongylus colubriformis.</title>
        <authorList>
            <person name="Martin J."/>
        </authorList>
    </citation>
    <scope>NUCLEOTIDE SEQUENCE [LARGE SCALE GENOMIC DNA]</scope>
    <source>
        <strain evidence="1">G859</strain>
        <tissue evidence="1">Whole worm</tissue>
    </source>
</reference>
<dbReference type="EMBL" id="WIXE01024896">
    <property type="protein sequence ID" value="KAK5965191.1"/>
    <property type="molecule type" value="Genomic_DNA"/>
</dbReference>
<keyword evidence="2" id="KW-1185">Reference proteome</keyword>
<accession>A0AAN8IAC4</accession>
<proteinExistence type="predicted"/>
<dbReference type="Proteomes" id="UP001331761">
    <property type="component" value="Unassembled WGS sequence"/>
</dbReference>
<name>A0AAN8IAC4_TRICO</name>
<dbReference type="AlphaFoldDB" id="A0AAN8IAC4"/>
<evidence type="ECO:0000313" key="2">
    <source>
        <dbReference type="Proteomes" id="UP001331761"/>
    </source>
</evidence>
<protein>
    <submittedName>
        <fullName evidence="1">Uncharacterized protein</fullName>
    </submittedName>
</protein>
<sequence>MLQRSIASCTMMKTMKLIHRCICIFSEHSSVLPIR</sequence>
<comment type="caution">
    <text evidence="1">The sequence shown here is derived from an EMBL/GenBank/DDBJ whole genome shotgun (WGS) entry which is preliminary data.</text>
</comment>
<gene>
    <name evidence="1" type="ORF">GCK32_018548</name>
</gene>
<evidence type="ECO:0000313" key="1">
    <source>
        <dbReference type="EMBL" id="KAK5965191.1"/>
    </source>
</evidence>